<dbReference type="Pfam" id="PF02565">
    <property type="entry name" value="RecO_C"/>
    <property type="match status" value="1"/>
</dbReference>
<evidence type="ECO:0000256" key="4">
    <source>
        <dbReference type="ARBA" id="ARBA00023172"/>
    </source>
</evidence>
<dbReference type="AlphaFoldDB" id="A0A6N6VL51"/>
<evidence type="ECO:0000256" key="5">
    <source>
        <dbReference type="ARBA" id="ARBA00023204"/>
    </source>
</evidence>
<evidence type="ECO:0000256" key="1">
    <source>
        <dbReference type="ARBA" id="ARBA00007452"/>
    </source>
</evidence>
<organism evidence="9 10">
    <name type="scientific">Parvibaculum sedimenti</name>
    <dbReference type="NCBI Taxonomy" id="2608632"/>
    <lineage>
        <taxon>Bacteria</taxon>
        <taxon>Pseudomonadati</taxon>
        <taxon>Pseudomonadota</taxon>
        <taxon>Alphaproteobacteria</taxon>
        <taxon>Hyphomicrobiales</taxon>
        <taxon>Parvibaculaceae</taxon>
        <taxon>Parvibaculum</taxon>
    </lineage>
</organism>
<dbReference type="GO" id="GO:0006302">
    <property type="term" value="P:double-strand break repair"/>
    <property type="evidence" value="ECO:0007669"/>
    <property type="project" value="TreeGrafter"/>
</dbReference>
<comment type="caution">
    <text evidence="9">The sequence shown here is derived from an EMBL/GenBank/DDBJ whole genome shotgun (WGS) entry which is preliminary data.</text>
</comment>
<dbReference type="InterPro" id="IPR042242">
    <property type="entry name" value="RecO_C"/>
</dbReference>
<evidence type="ECO:0000313" key="9">
    <source>
        <dbReference type="EMBL" id="KAB7740148.1"/>
    </source>
</evidence>
<dbReference type="NCBIfam" id="TIGR00613">
    <property type="entry name" value="reco"/>
    <property type="match status" value="1"/>
</dbReference>
<dbReference type="Pfam" id="PF11967">
    <property type="entry name" value="RecO_N"/>
    <property type="match status" value="1"/>
</dbReference>
<comment type="function">
    <text evidence="7">Involved in DNA repair and RecF pathway recombination.</text>
</comment>
<dbReference type="InterPro" id="IPR022572">
    <property type="entry name" value="DNA_rep/recomb_RecO_N"/>
</dbReference>
<evidence type="ECO:0000256" key="2">
    <source>
        <dbReference type="ARBA" id="ARBA00021310"/>
    </source>
</evidence>
<keyword evidence="4 7" id="KW-0233">DNA recombination</keyword>
<gene>
    <name evidence="7 9" type="primary">recO</name>
    <name evidence="9" type="ORF">F2P47_09065</name>
</gene>
<dbReference type="Gene3D" id="2.40.50.140">
    <property type="entry name" value="Nucleic acid-binding proteins"/>
    <property type="match status" value="1"/>
</dbReference>
<evidence type="ECO:0000256" key="3">
    <source>
        <dbReference type="ARBA" id="ARBA00022763"/>
    </source>
</evidence>
<keyword evidence="5 7" id="KW-0234">DNA repair</keyword>
<dbReference type="GO" id="GO:0006310">
    <property type="term" value="P:DNA recombination"/>
    <property type="evidence" value="ECO:0007669"/>
    <property type="project" value="UniProtKB-UniRule"/>
</dbReference>
<keyword evidence="3 7" id="KW-0227">DNA damage</keyword>
<evidence type="ECO:0000313" key="10">
    <source>
        <dbReference type="Proteomes" id="UP000468901"/>
    </source>
</evidence>
<sequence>MEWRDEGIILSARSYGESGAILELFTREHGRHLGLVRGGAGRRHKSSLQAGNSLAAHWRARLSEHLGTYTAELMKPRAGLLMEDAFSLMGLSAACAVAGIIPEREAHPALYEGFELLLDTMDDPDIWPAVFVRWELGLLQELGFGLDLGQCAATGSRDDLVYISPRSGGAVSREAGDPYKERLFRLPQFLIGAQAGAATPDDVAEGFRITGHFLDRHLFTPHGRHLPDARIRLAERVFTRSRAVAN</sequence>
<dbReference type="SUPFAM" id="SSF50249">
    <property type="entry name" value="Nucleic acid-binding proteins"/>
    <property type="match status" value="1"/>
</dbReference>
<dbReference type="InterPro" id="IPR003717">
    <property type="entry name" value="RecO"/>
</dbReference>
<dbReference type="RefSeq" id="WP_152216034.1">
    <property type="nucleotide sequence ID" value="NZ_JBAQYD010000043.1"/>
</dbReference>
<reference evidence="9 10" key="1">
    <citation type="submission" date="2019-09" db="EMBL/GenBank/DDBJ databases">
        <title>Parvibaculum sedimenti sp. nov., isolated from sediment.</title>
        <authorList>
            <person name="Wang Y."/>
        </authorList>
    </citation>
    <scope>NUCLEOTIDE SEQUENCE [LARGE SCALE GENOMIC DNA]</scope>
    <source>
        <strain evidence="9 10">HXT-9</strain>
    </source>
</reference>
<evidence type="ECO:0000256" key="7">
    <source>
        <dbReference type="HAMAP-Rule" id="MF_00201"/>
    </source>
</evidence>
<dbReference type="EMBL" id="WESC01000007">
    <property type="protein sequence ID" value="KAB7740148.1"/>
    <property type="molecule type" value="Genomic_DNA"/>
</dbReference>
<name>A0A6N6VL51_9HYPH</name>
<dbReference type="InterPro" id="IPR012340">
    <property type="entry name" value="NA-bd_OB-fold"/>
</dbReference>
<dbReference type="SUPFAM" id="SSF57863">
    <property type="entry name" value="ArfGap/RecO-like zinc finger"/>
    <property type="match status" value="1"/>
</dbReference>
<dbReference type="Proteomes" id="UP000468901">
    <property type="component" value="Unassembled WGS sequence"/>
</dbReference>
<keyword evidence="10" id="KW-1185">Reference proteome</keyword>
<feature type="domain" description="DNA replication/recombination mediator RecO N-terminal" evidence="8">
    <location>
        <begin position="1"/>
        <end position="75"/>
    </location>
</feature>
<dbReference type="PANTHER" id="PTHR33991">
    <property type="entry name" value="DNA REPAIR PROTEIN RECO"/>
    <property type="match status" value="1"/>
</dbReference>
<dbReference type="PANTHER" id="PTHR33991:SF1">
    <property type="entry name" value="DNA REPAIR PROTEIN RECO"/>
    <property type="match status" value="1"/>
</dbReference>
<proteinExistence type="inferred from homology"/>
<evidence type="ECO:0000259" key="8">
    <source>
        <dbReference type="Pfam" id="PF11967"/>
    </source>
</evidence>
<accession>A0A6N6VL51</accession>
<dbReference type="HAMAP" id="MF_00201">
    <property type="entry name" value="RecO"/>
    <property type="match status" value="1"/>
</dbReference>
<dbReference type="GO" id="GO:0043590">
    <property type="term" value="C:bacterial nucleoid"/>
    <property type="evidence" value="ECO:0007669"/>
    <property type="project" value="TreeGrafter"/>
</dbReference>
<comment type="similarity">
    <text evidence="1 7">Belongs to the RecO family.</text>
</comment>
<evidence type="ECO:0000256" key="6">
    <source>
        <dbReference type="ARBA" id="ARBA00033409"/>
    </source>
</evidence>
<dbReference type="InterPro" id="IPR037278">
    <property type="entry name" value="ARFGAP/RecO"/>
</dbReference>
<dbReference type="Gene3D" id="1.20.1440.120">
    <property type="entry name" value="Recombination protein O, C-terminal domain"/>
    <property type="match status" value="1"/>
</dbReference>
<protein>
    <recommendedName>
        <fullName evidence="2 7">DNA repair protein RecO</fullName>
    </recommendedName>
    <alternativeName>
        <fullName evidence="6 7">Recombination protein O</fullName>
    </alternativeName>
</protein>